<dbReference type="InterPro" id="IPR000157">
    <property type="entry name" value="TIR_dom"/>
</dbReference>
<evidence type="ECO:0000256" key="4">
    <source>
        <dbReference type="ARBA" id="ARBA00047304"/>
    </source>
</evidence>
<sequence>MESSEAEASSECEHQVFLNFRGPDTRNNFTDFLYHSLADTGIHVFRDSENLHVGERINGALQRAIDNSRIYIPIFSPTYASSKWCLRELTQIMENTSKSNGNKEILPIFFDVEPKDVKMKTQLYRDAILILQGEDNLSIEEVDSWRKALTEVDAIKGWEVKKWDSWAKLIKLVVEEVVVKLKIKQKSVTEHLIGINDRVIEVINLLDIHSGGVRLIQIHGMGVSVKRLLPRSCSMNFLPTLESVAASLKMFEKIRQELMVWLNCKRNYCLK</sequence>
<dbReference type="AlphaFoldDB" id="A0ABD3J2R7"/>
<reference evidence="6 7" key="1">
    <citation type="submission" date="2024-11" db="EMBL/GenBank/DDBJ databases">
        <title>Chromosome-level genome assembly of Eucalyptus globulus Labill. provides insights into its genome evolution.</title>
        <authorList>
            <person name="Li X."/>
        </authorList>
    </citation>
    <scope>NUCLEOTIDE SEQUENCE [LARGE SCALE GENOMIC DNA]</scope>
    <source>
        <strain evidence="6">CL2024</strain>
        <tissue evidence="6">Fresh tender leaves</tissue>
    </source>
</reference>
<evidence type="ECO:0000256" key="2">
    <source>
        <dbReference type="ARBA" id="ARBA00022801"/>
    </source>
</evidence>
<gene>
    <name evidence="6" type="ORF">ACJRO7_034251</name>
</gene>
<evidence type="ECO:0000313" key="7">
    <source>
        <dbReference type="Proteomes" id="UP001634007"/>
    </source>
</evidence>
<dbReference type="FunFam" id="3.40.50.10140:FF:000007">
    <property type="entry name" value="Disease resistance protein (TIR-NBS-LRR class)"/>
    <property type="match status" value="1"/>
</dbReference>
<dbReference type="Pfam" id="PF01582">
    <property type="entry name" value="TIR"/>
    <property type="match status" value="1"/>
</dbReference>
<dbReference type="GO" id="GO:0061809">
    <property type="term" value="F:NAD+ nucleosidase activity, cyclic ADP-ribose generating"/>
    <property type="evidence" value="ECO:0007669"/>
    <property type="project" value="UniProtKB-EC"/>
</dbReference>
<keyword evidence="3" id="KW-0520">NAD</keyword>
<protein>
    <recommendedName>
        <fullName evidence="1">ADP-ribosyl cyclase/cyclic ADP-ribose hydrolase</fullName>
        <ecNumber evidence="1">3.2.2.6</ecNumber>
    </recommendedName>
</protein>
<keyword evidence="7" id="KW-1185">Reference proteome</keyword>
<dbReference type="InterPro" id="IPR035897">
    <property type="entry name" value="Toll_tir_struct_dom_sf"/>
</dbReference>
<dbReference type="Gene3D" id="3.40.50.10140">
    <property type="entry name" value="Toll/interleukin-1 receptor homology (TIR) domain"/>
    <property type="match status" value="1"/>
</dbReference>
<evidence type="ECO:0000313" key="6">
    <source>
        <dbReference type="EMBL" id="KAL3721876.1"/>
    </source>
</evidence>
<dbReference type="SMART" id="SM00255">
    <property type="entry name" value="TIR"/>
    <property type="match status" value="1"/>
</dbReference>
<dbReference type="PANTHER" id="PTHR32009:SF39">
    <property type="entry name" value="TIR DOMAIN-CONTAINING PROTEIN"/>
    <property type="match status" value="1"/>
</dbReference>
<proteinExistence type="predicted"/>
<dbReference type="PANTHER" id="PTHR32009">
    <property type="entry name" value="TMV RESISTANCE PROTEIN N-LIKE"/>
    <property type="match status" value="1"/>
</dbReference>
<comment type="caution">
    <text evidence="6">The sequence shown here is derived from an EMBL/GenBank/DDBJ whole genome shotgun (WGS) entry which is preliminary data.</text>
</comment>
<keyword evidence="2" id="KW-0378">Hydrolase</keyword>
<evidence type="ECO:0000256" key="3">
    <source>
        <dbReference type="ARBA" id="ARBA00023027"/>
    </source>
</evidence>
<evidence type="ECO:0000256" key="1">
    <source>
        <dbReference type="ARBA" id="ARBA00011982"/>
    </source>
</evidence>
<feature type="domain" description="TIR" evidence="5">
    <location>
        <begin position="12"/>
        <end position="181"/>
    </location>
</feature>
<dbReference type="EMBL" id="JBJKBG010000009">
    <property type="protein sequence ID" value="KAL3721876.1"/>
    <property type="molecule type" value="Genomic_DNA"/>
</dbReference>
<evidence type="ECO:0000259" key="5">
    <source>
        <dbReference type="PROSITE" id="PS50104"/>
    </source>
</evidence>
<dbReference type="PROSITE" id="PS50104">
    <property type="entry name" value="TIR"/>
    <property type="match status" value="1"/>
</dbReference>
<dbReference type="SUPFAM" id="SSF52200">
    <property type="entry name" value="Toll/Interleukin receptor TIR domain"/>
    <property type="match status" value="1"/>
</dbReference>
<dbReference type="EC" id="3.2.2.6" evidence="1"/>
<organism evidence="6 7">
    <name type="scientific">Eucalyptus globulus</name>
    <name type="common">Tasmanian blue gum</name>
    <dbReference type="NCBI Taxonomy" id="34317"/>
    <lineage>
        <taxon>Eukaryota</taxon>
        <taxon>Viridiplantae</taxon>
        <taxon>Streptophyta</taxon>
        <taxon>Embryophyta</taxon>
        <taxon>Tracheophyta</taxon>
        <taxon>Spermatophyta</taxon>
        <taxon>Magnoliopsida</taxon>
        <taxon>eudicotyledons</taxon>
        <taxon>Gunneridae</taxon>
        <taxon>Pentapetalae</taxon>
        <taxon>rosids</taxon>
        <taxon>malvids</taxon>
        <taxon>Myrtales</taxon>
        <taxon>Myrtaceae</taxon>
        <taxon>Myrtoideae</taxon>
        <taxon>Eucalypteae</taxon>
        <taxon>Eucalyptus</taxon>
    </lineage>
</organism>
<comment type="catalytic activity">
    <reaction evidence="4">
        <text>NAD(+) + H2O = ADP-D-ribose + nicotinamide + H(+)</text>
        <dbReference type="Rhea" id="RHEA:16301"/>
        <dbReference type="ChEBI" id="CHEBI:15377"/>
        <dbReference type="ChEBI" id="CHEBI:15378"/>
        <dbReference type="ChEBI" id="CHEBI:17154"/>
        <dbReference type="ChEBI" id="CHEBI:57540"/>
        <dbReference type="ChEBI" id="CHEBI:57967"/>
        <dbReference type="EC" id="3.2.2.6"/>
    </reaction>
    <physiologicalReaction direction="left-to-right" evidence="4">
        <dbReference type="Rhea" id="RHEA:16302"/>
    </physiologicalReaction>
</comment>
<dbReference type="Proteomes" id="UP001634007">
    <property type="component" value="Unassembled WGS sequence"/>
</dbReference>
<accession>A0ABD3J2R7</accession>
<name>A0ABD3J2R7_EUCGL</name>